<dbReference type="SUPFAM" id="SSF117074">
    <property type="entry name" value="Hypothetical protein PA1324"/>
    <property type="match status" value="1"/>
</dbReference>
<accession>A0A2S8FF77</accession>
<comment type="caution">
    <text evidence="2">The sequence shown here is derived from an EMBL/GenBank/DDBJ whole genome shotgun (WGS) entry which is preliminary data.</text>
</comment>
<evidence type="ECO:0000313" key="3">
    <source>
        <dbReference type="Proteomes" id="UP000239388"/>
    </source>
</evidence>
<dbReference type="InterPro" id="IPR001827">
    <property type="entry name" value="Homeobox_Antennapedia_CS"/>
</dbReference>
<dbReference type="PROSITE" id="PS00032">
    <property type="entry name" value="ANTENNAPEDIA"/>
    <property type="match status" value="1"/>
</dbReference>
<dbReference type="GO" id="GO:0003677">
    <property type="term" value="F:DNA binding"/>
    <property type="evidence" value="ECO:0007669"/>
    <property type="project" value="InterPro"/>
</dbReference>
<sequence length="256" mass="27965">MKTAARLIAVCLTLQTALVCGGEWGDLTGKFVVAGDVPPPRVVDVKAAGNIIGPAVITDETLVVSAKGELQNVAIWIAPDKRETAPAPHPDYQQLANVPVYFDAQNLTFVPHVQAIWTARPVRFRNLDIVAHNFNVDGFLNPFNLLVKPANAGEPQLNRQEPLPSPVSSSIFPWMRGYLVIRDTPYVAISGADGTFTIKNLPAGQWTFAFWHETGYLANQKIGDLQTDRRGRCQILIEAGKTTDLGEIVIDADDLK</sequence>
<name>A0A2S8FF77_9BACT</name>
<dbReference type="RefSeq" id="WP_105357110.1">
    <property type="nucleotide sequence ID" value="NZ_PUIB01000020.1"/>
</dbReference>
<dbReference type="OrthoDB" id="9772097at2"/>
<gene>
    <name evidence="2" type="ORF">C5Y98_20690</name>
</gene>
<dbReference type="GO" id="GO:0003700">
    <property type="term" value="F:DNA-binding transcription factor activity"/>
    <property type="evidence" value="ECO:0007669"/>
    <property type="project" value="InterPro"/>
</dbReference>
<evidence type="ECO:0008006" key="4">
    <source>
        <dbReference type="Google" id="ProtNLM"/>
    </source>
</evidence>
<dbReference type="Proteomes" id="UP000239388">
    <property type="component" value="Unassembled WGS sequence"/>
</dbReference>
<proteinExistence type="predicted"/>
<keyword evidence="1" id="KW-0217">Developmental protein</keyword>
<reference evidence="2 3" key="1">
    <citation type="submission" date="2018-02" db="EMBL/GenBank/DDBJ databases">
        <title>Comparative genomes isolates from brazilian mangrove.</title>
        <authorList>
            <person name="Araujo J.E."/>
            <person name="Taketani R.G."/>
            <person name="Silva M.C.P."/>
            <person name="Loureco M.V."/>
            <person name="Andreote F.D."/>
        </authorList>
    </citation>
    <scope>NUCLEOTIDE SEQUENCE [LARGE SCALE GENOMIC DNA]</scope>
    <source>
        <strain evidence="2 3">NAP PRIS-MGV</strain>
    </source>
</reference>
<evidence type="ECO:0000256" key="1">
    <source>
        <dbReference type="ARBA" id="ARBA00022473"/>
    </source>
</evidence>
<organism evidence="2 3">
    <name type="scientific">Blastopirellula marina</name>
    <dbReference type="NCBI Taxonomy" id="124"/>
    <lineage>
        <taxon>Bacteria</taxon>
        <taxon>Pseudomonadati</taxon>
        <taxon>Planctomycetota</taxon>
        <taxon>Planctomycetia</taxon>
        <taxon>Pirellulales</taxon>
        <taxon>Pirellulaceae</taxon>
        <taxon>Blastopirellula</taxon>
    </lineage>
</organism>
<dbReference type="AlphaFoldDB" id="A0A2S8FF77"/>
<protein>
    <recommendedName>
        <fullName evidence="4">Rhamnogalacturonan lyase domain-containing protein</fullName>
    </recommendedName>
</protein>
<evidence type="ECO:0000313" key="2">
    <source>
        <dbReference type="EMBL" id="PQO30816.1"/>
    </source>
</evidence>
<dbReference type="EMBL" id="PUIB01000020">
    <property type="protein sequence ID" value="PQO30816.1"/>
    <property type="molecule type" value="Genomic_DNA"/>
</dbReference>